<feature type="region of interest" description="Disordered" evidence="1">
    <location>
        <begin position="84"/>
        <end position="103"/>
    </location>
</feature>
<protein>
    <recommendedName>
        <fullName evidence="4">2-nitropropane dioxygenase</fullName>
    </recommendedName>
</protein>
<accession>A0A7G8BQI4</accession>
<dbReference type="EMBL" id="CP060394">
    <property type="protein sequence ID" value="QNI34804.1"/>
    <property type="molecule type" value="Genomic_DNA"/>
</dbReference>
<name>A0A7G8BQI4_9BACT</name>
<evidence type="ECO:0000313" key="3">
    <source>
        <dbReference type="Proteomes" id="UP000515312"/>
    </source>
</evidence>
<evidence type="ECO:0000256" key="1">
    <source>
        <dbReference type="SAM" id="MobiDB-lite"/>
    </source>
</evidence>
<proteinExistence type="predicted"/>
<dbReference type="Proteomes" id="UP000515312">
    <property type="component" value="Chromosome"/>
</dbReference>
<organism evidence="2 3">
    <name type="scientific">Alloacidobacterium dinghuense</name>
    <dbReference type="NCBI Taxonomy" id="2763107"/>
    <lineage>
        <taxon>Bacteria</taxon>
        <taxon>Pseudomonadati</taxon>
        <taxon>Acidobacteriota</taxon>
        <taxon>Terriglobia</taxon>
        <taxon>Terriglobales</taxon>
        <taxon>Acidobacteriaceae</taxon>
        <taxon>Alloacidobacterium</taxon>
    </lineage>
</organism>
<sequence>MPSKEQAPFEVACPDCGAMLKVDPATRAVIAHTPAPRKRTFEDFETAARAMREQDERKESLFRQAVDAEKNKNDLLEKKFAEALKKAKETPDTGKPLRDFDLD</sequence>
<dbReference type="KEGG" id="adin:H7849_05040"/>
<gene>
    <name evidence="2" type="ORF">H7849_05040</name>
</gene>
<dbReference type="AlphaFoldDB" id="A0A7G8BQI4"/>
<dbReference type="RefSeq" id="WP_186747212.1">
    <property type="nucleotide sequence ID" value="NZ_CP060394.1"/>
</dbReference>
<evidence type="ECO:0008006" key="4">
    <source>
        <dbReference type="Google" id="ProtNLM"/>
    </source>
</evidence>
<evidence type="ECO:0000313" key="2">
    <source>
        <dbReference type="EMBL" id="QNI34804.1"/>
    </source>
</evidence>
<keyword evidence="3" id="KW-1185">Reference proteome</keyword>
<reference evidence="2 3" key="1">
    <citation type="submission" date="2020-08" db="EMBL/GenBank/DDBJ databases">
        <title>Edaphobacter telluris sp. nov. and Acidobacterium dinghuensis sp. nov., two acidobacteria isolated from forest soil.</title>
        <authorList>
            <person name="Fu J."/>
            <person name="Qiu L."/>
        </authorList>
    </citation>
    <scope>NUCLEOTIDE SEQUENCE [LARGE SCALE GENOMIC DNA]</scope>
    <source>
        <strain evidence="2">4Y35</strain>
    </source>
</reference>